<dbReference type="GO" id="GO:0032259">
    <property type="term" value="P:methylation"/>
    <property type="evidence" value="ECO:0007669"/>
    <property type="project" value="UniProtKB-KW"/>
</dbReference>
<accession>A0A6C2YV57</accession>
<protein>
    <submittedName>
        <fullName evidence="1">SAM-dependent methyltransferase</fullName>
    </submittedName>
</protein>
<dbReference type="KEGG" id="tim:GMBLW1_43240"/>
<gene>
    <name evidence="1" type="ORF">GMBLW1_43240</name>
</gene>
<dbReference type="Proteomes" id="UP000464378">
    <property type="component" value="Chromosome"/>
</dbReference>
<sequence length="226" mass="25394">MELTQVVPWGRSFDEYCRMFRLTEADHTRTILGCGDGPAAFQATARALGWSVVSCDPIYRHPPDAIRQRIAATRTEILGQITARREQYVWDEIRDVAHLEAVRMSAMESFLADYEAGYGTPRYRDAELPQLPFAADAFELAVCSHLLFLYSTQLDRATHLAAIAELLRVAAEVRIFPLIALDGTMSPHLAAVLEWAQSQSVDATIVPVDYHFQRGADAMLRLQRRG</sequence>
<dbReference type="InParanoid" id="A0A6C2YV57"/>
<evidence type="ECO:0000313" key="2">
    <source>
        <dbReference type="Proteomes" id="UP000464378"/>
    </source>
</evidence>
<reference evidence="1" key="1">
    <citation type="submission" date="2019-04" db="EMBL/GenBank/DDBJ databases">
        <authorList>
            <consortium name="Science for Life Laboratories"/>
        </authorList>
    </citation>
    <scope>NUCLEOTIDE SEQUENCE</scope>
    <source>
        <strain evidence="1">MBLW1</strain>
    </source>
</reference>
<dbReference type="EMBL" id="LR586016">
    <property type="protein sequence ID" value="VIP04869.1"/>
    <property type="molecule type" value="Genomic_DNA"/>
</dbReference>
<evidence type="ECO:0000313" key="1">
    <source>
        <dbReference type="EMBL" id="VIP04869.1"/>
    </source>
</evidence>
<name>A0A6C2YV57_9BACT</name>
<keyword evidence="2" id="KW-1185">Reference proteome</keyword>
<dbReference type="EMBL" id="LR593887">
    <property type="protein sequence ID" value="VTS07097.1"/>
    <property type="molecule type" value="Genomic_DNA"/>
</dbReference>
<keyword evidence="1" id="KW-0489">Methyltransferase</keyword>
<organism evidence="1">
    <name type="scientific">Tuwongella immobilis</name>
    <dbReference type="NCBI Taxonomy" id="692036"/>
    <lineage>
        <taxon>Bacteria</taxon>
        <taxon>Pseudomonadati</taxon>
        <taxon>Planctomycetota</taxon>
        <taxon>Planctomycetia</taxon>
        <taxon>Gemmatales</taxon>
        <taxon>Gemmataceae</taxon>
        <taxon>Tuwongella</taxon>
    </lineage>
</organism>
<dbReference type="GO" id="GO:0008168">
    <property type="term" value="F:methyltransferase activity"/>
    <property type="evidence" value="ECO:0007669"/>
    <property type="project" value="UniProtKB-KW"/>
</dbReference>
<proteinExistence type="predicted"/>
<dbReference type="AlphaFoldDB" id="A0A6C2YV57"/>
<keyword evidence="1" id="KW-0808">Transferase</keyword>